<dbReference type="PANTHER" id="PTHR43434">
    <property type="entry name" value="PHOSPHOGLYCOLATE PHOSPHATASE"/>
    <property type="match status" value="1"/>
</dbReference>
<dbReference type="SFLD" id="SFLDG01129">
    <property type="entry name" value="C1.5:_HAD__Beta-PGM__Phosphata"/>
    <property type="match status" value="1"/>
</dbReference>
<dbReference type="Gene3D" id="1.10.150.240">
    <property type="entry name" value="Putative phosphatase, domain 2"/>
    <property type="match status" value="1"/>
</dbReference>
<dbReference type="Pfam" id="PF13419">
    <property type="entry name" value="HAD_2"/>
    <property type="match status" value="1"/>
</dbReference>
<dbReference type="Gene3D" id="3.40.50.1000">
    <property type="entry name" value="HAD superfamily/HAD-like"/>
    <property type="match status" value="1"/>
</dbReference>
<dbReference type="AlphaFoldDB" id="A0A0R1MT72"/>
<dbReference type="InterPro" id="IPR036412">
    <property type="entry name" value="HAD-like_sf"/>
</dbReference>
<dbReference type="GO" id="GO:0005829">
    <property type="term" value="C:cytosol"/>
    <property type="evidence" value="ECO:0007669"/>
    <property type="project" value="TreeGrafter"/>
</dbReference>
<dbReference type="InterPro" id="IPR041492">
    <property type="entry name" value="HAD_2"/>
</dbReference>
<dbReference type="GO" id="GO:0006281">
    <property type="term" value="P:DNA repair"/>
    <property type="evidence" value="ECO:0007669"/>
    <property type="project" value="TreeGrafter"/>
</dbReference>
<name>A0A0R1MT72_9LACO</name>
<reference evidence="1 2" key="1">
    <citation type="journal article" date="2015" name="Genome Announc.">
        <title>Expanding the biotechnology potential of lactobacilli through comparative genomics of 213 strains and associated genera.</title>
        <authorList>
            <person name="Sun Z."/>
            <person name="Harris H.M."/>
            <person name="McCann A."/>
            <person name="Guo C."/>
            <person name="Argimon S."/>
            <person name="Zhang W."/>
            <person name="Yang X."/>
            <person name="Jeffery I.B."/>
            <person name="Cooney J.C."/>
            <person name="Kagawa T.F."/>
            <person name="Liu W."/>
            <person name="Song Y."/>
            <person name="Salvetti E."/>
            <person name="Wrobel A."/>
            <person name="Rasinkangas P."/>
            <person name="Parkhill J."/>
            <person name="Rea M.C."/>
            <person name="O'Sullivan O."/>
            <person name="Ritari J."/>
            <person name="Douillard F.P."/>
            <person name="Paul Ross R."/>
            <person name="Yang R."/>
            <person name="Briner A.E."/>
            <person name="Felis G.E."/>
            <person name="de Vos W.M."/>
            <person name="Barrangou R."/>
            <person name="Klaenhammer T.R."/>
            <person name="Caufield P.W."/>
            <person name="Cui Y."/>
            <person name="Zhang H."/>
            <person name="O'Toole P.W."/>
        </authorList>
    </citation>
    <scope>NUCLEOTIDE SEQUENCE [LARGE SCALE GENOMIC DNA]</scope>
    <source>
        <strain evidence="1 2">DSM 19519</strain>
    </source>
</reference>
<dbReference type="InterPro" id="IPR050155">
    <property type="entry name" value="HAD-like_hydrolase_sf"/>
</dbReference>
<evidence type="ECO:0000313" key="2">
    <source>
        <dbReference type="Proteomes" id="UP000051448"/>
    </source>
</evidence>
<protein>
    <submittedName>
        <fullName evidence="1">Phosphoglycolate phosphatase</fullName>
    </submittedName>
</protein>
<proteinExistence type="predicted"/>
<dbReference type="GO" id="GO:0008967">
    <property type="term" value="F:phosphoglycolate phosphatase activity"/>
    <property type="evidence" value="ECO:0007669"/>
    <property type="project" value="TreeGrafter"/>
</dbReference>
<keyword evidence="2" id="KW-1185">Reference proteome</keyword>
<dbReference type="PANTHER" id="PTHR43434:SF25">
    <property type="entry name" value="PHOSPHOGLYCOLATE PHOSPHATASE"/>
    <property type="match status" value="1"/>
</dbReference>
<dbReference type="Proteomes" id="UP000051448">
    <property type="component" value="Unassembled WGS sequence"/>
</dbReference>
<dbReference type="InterPro" id="IPR023198">
    <property type="entry name" value="PGP-like_dom2"/>
</dbReference>
<dbReference type="OrthoDB" id="9807630at2"/>
<accession>A0A0R1MT72</accession>
<dbReference type="SUPFAM" id="SSF56784">
    <property type="entry name" value="HAD-like"/>
    <property type="match status" value="1"/>
</dbReference>
<dbReference type="SFLD" id="SFLDS00003">
    <property type="entry name" value="Haloacid_Dehalogenase"/>
    <property type="match status" value="1"/>
</dbReference>
<dbReference type="InterPro" id="IPR023214">
    <property type="entry name" value="HAD_sf"/>
</dbReference>
<dbReference type="GeneID" id="98311163"/>
<dbReference type="EMBL" id="AZDX01000001">
    <property type="protein sequence ID" value="KRL08277.1"/>
    <property type="molecule type" value="Genomic_DNA"/>
</dbReference>
<sequence length="204" mass="23542">MEDFIWDFDGTLYDTYPGMVSSFVSAFKEYGITVNRKAVYRKMRQYSVGRTFDDFLLDISNDLQVKIREKYQILEKRASKNARPFVDVKEVCQKITFSGGRNFLLTHRDKKAIELLKKDDLLTFFSGFVTSEDNFPRKPNPESLQYLCNRYSINPKKAVMIGDRVLDVKAGHNAGMSGYLFDPDNLIDNSVICDKQVTKISEIL</sequence>
<dbReference type="STRING" id="1423759.FC92_GL000067"/>
<dbReference type="InterPro" id="IPR006439">
    <property type="entry name" value="HAD-SF_hydro_IA"/>
</dbReference>
<comment type="caution">
    <text evidence="1">The sequence shown here is derived from an EMBL/GenBank/DDBJ whole genome shotgun (WGS) entry which is preliminary data.</text>
</comment>
<organism evidence="1 2">
    <name type="scientific">Liquorilactobacillus hordei DSM 19519</name>
    <dbReference type="NCBI Taxonomy" id="1423759"/>
    <lineage>
        <taxon>Bacteria</taxon>
        <taxon>Bacillati</taxon>
        <taxon>Bacillota</taxon>
        <taxon>Bacilli</taxon>
        <taxon>Lactobacillales</taxon>
        <taxon>Lactobacillaceae</taxon>
        <taxon>Liquorilactobacillus</taxon>
    </lineage>
</organism>
<dbReference type="NCBIfam" id="TIGR01549">
    <property type="entry name" value="HAD-SF-IA-v1"/>
    <property type="match status" value="1"/>
</dbReference>
<dbReference type="RefSeq" id="WP_057868472.1">
    <property type="nucleotide sequence ID" value="NZ_AZDX01000001.1"/>
</dbReference>
<gene>
    <name evidence="1" type="ORF">FC92_GL000067</name>
</gene>
<evidence type="ECO:0000313" key="1">
    <source>
        <dbReference type="EMBL" id="KRL08277.1"/>
    </source>
</evidence>
<dbReference type="PATRIC" id="fig|1423759.3.peg.67"/>